<feature type="region of interest" description="Disordered" evidence="1">
    <location>
        <begin position="263"/>
        <end position="370"/>
    </location>
</feature>
<keyword evidence="2" id="KW-0472">Membrane</keyword>
<feature type="compositionally biased region" description="Pro residues" evidence="1">
    <location>
        <begin position="504"/>
        <end position="522"/>
    </location>
</feature>
<feature type="compositionally biased region" description="Polar residues" evidence="1">
    <location>
        <begin position="945"/>
        <end position="957"/>
    </location>
</feature>
<feature type="compositionally biased region" description="Low complexity" evidence="1">
    <location>
        <begin position="1492"/>
        <end position="1503"/>
    </location>
</feature>
<feature type="compositionally biased region" description="Polar residues" evidence="1">
    <location>
        <begin position="1348"/>
        <end position="1360"/>
    </location>
</feature>
<feature type="region of interest" description="Disordered" evidence="1">
    <location>
        <begin position="1390"/>
        <end position="1506"/>
    </location>
</feature>
<keyword evidence="2" id="KW-1133">Transmembrane helix</keyword>
<protein>
    <submittedName>
        <fullName evidence="3">Uncharacterized protein</fullName>
    </submittedName>
</protein>
<evidence type="ECO:0000256" key="1">
    <source>
        <dbReference type="SAM" id="MobiDB-lite"/>
    </source>
</evidence>
<feature type="compositionally biased region" description="Low complexity" evidence="1">
    <location>
        <begin position="1260"/>
        <end position="1275"/>
    </location>
</feature>
<feature type="region of interest" description="Disordered" evidence="1">
    <location>
        <begin position="1523"/>
        <end position="1616"/>
    </location>
</feature>
<dbReference type="GeneID" id="95986333"/>
<proteinExistence type="predicted"/>
<feature type="compositionally biased region" description="Basic and acidic residues" evidence="1">
    <location>
        <begin position="279"/>
        <end position="291"/>
    </location>
</feature>
<gene>
    <name evidence="3" type="ORF">Q8F55_005290</name>
</gene>
<feature type="region of interest" description="Disordered" evidence="1">
    <location>
        <begin position="1340"/>
        <end position="1360"/>
    </location>
</feature>
<dbReference type="RefSeq" id="XP_069208422.1">
    <property type="nucleotide sequence ID" value="XM_069353780.1"/>
</dbReference>
<feature type="region of interest" description="Disordered" evidence="1">
    <location>
        <begin position="1256"/>
        <end position="1286"/>
    </location>
</feature>
<feature type="compositionally biased region" description="Polar residues" evidence="1">
    <location>
        <begin position="350"/>
        <end position="370"/>
    </location>
</feature>
<dbReference type="EMBL" id="JBBXJM010000004">
    <property type="protein sequence ID" value="KAL1408478.1"/>
    <property type="molecule type" value="Genomic_DNA"/>
</dbReference>
<keyword evidence="2" id="KW-0812">Transmembrane</keyword>
<evidence type="ECO:0000313" key="3">
    <source>
        <dbReference type="EMBL" id="KAL1408478.1"/>
    </source>
</evidence>
<evidence type="ECO:0000256" key="2">
    <source>
        <dbReference type="SAM" id="Phobius"/>
    </source>
</evidence>
<accession>A0ABR3Q1E1</accession>
<evidence type="ECO:0000313" key="4">
    <source>
        <dbReference type="Proteomes" id="UP001565368"/>
    </source>
</evidence>
<feature type="region of interest" description="Disordered" evidence="1">
    <location>
        <begin position="930"/>
        <end position="1007"/>
    </location>
</feature>
<dbReference type="Proteomes" id="UP001565368">
    <property type="component" value="Unassembled WGS sequence"/>
</dbReference>
<feature type="compositionally biased region" description="Polar residues" evidence="1">
    <location>
        <begin position="1545"/>
        <end position="1564"/>
    </location>
</feature>
<feature type="compositionally biased region" description="Polar residues" evidence="1">
    <location>
        <begin position="1464"/>
        <end position="1477"/>
    </location>
</feature>
<name>A0ABR3Q1E1_9TREE</name>
<feature type="transmembrane region" description="Helical" evidence="2">
    <location>
        <begin position="69"/>
        <end position="96"/>
    </location>
</feature>
<feature type="transmembrane region" description="Helical" evidence="2">
    <location>
        <begin position="102"/>
        <end position="129"/>
    </location>
</feature>
<keyword evidence="4" id="KW-1185">Reference proteome</keyword>
<feature type="compositionally biased region" description="Polar residues" evidence="1">
    <location>
        <begin position="293"/>
        <end position="318"/>
    </location>
</feature>
<sequence length="1616" mass="171873">MDAAQVALPATASALLAALLLYQLWPLLSLIPSLNLPALLIPAAQRNLPREFFGLPPRREAKPSAFSKLGLRGAISLTLAAHAAVALVGGWVYLVAGAGRTVALAVALTPIPACITLLAGYSLALGVGARRNGGEEDEGAEAQKDTNKRFGGWLLAGGGVTHATVFPRIFPLAFVPTALTATLAGTMPSHARQILLGTTSVLAAASIGLTAVGVYRARRQSRPPIFLASRPDSPMADTSDDAIRRMMEGSSWLTSFSHNDTMPSAFDLSPSTQAPTPPSKEKVHTTPERQRICSKTQNGSPTSWISSRNSADSHSSVPEWTFESPEKPRPAVRKVSRSPSPPQSPVHGNVSMNADSSNPNTTGANSSSNMSHSFVTASAGGSILGEYEASLFAPLPRGFESIASMPPLPSLPSAASLRGPASMVSHSGLIPRGSTWTLAASSESLPTPSTAYTRLMTPALQPHELEHMEIPLHRQESSTSLLGGRMIQPSLSSIHTPKKRTSSRPPPPPPLPTDLPLPPTPTHTPRDTWVLHDDNDVELYLDYWVTGDWVTVLPGGERVEDWGRSDRGAVSLAVLCVLACYALDMPLLVFGPTTAALWSFAVSISLPAPVLCVASYLMRCRGKAQVYRKKKTSTSSADTHVSLALMAEVDLPFPIDLSPKLTPPLKQPFRTDGGEVRTDKILRPKPSLTTFGFIPRVPGYSPPSQLPFAGPNQLRRHTMYTGAEIDAVEKAAEKTLKNMHKRRSQEIWSETGQAKEGLGAAGRAMEMLKPVPALCVMEDSRRNSGMLRRLRGGIVSMLAGDVSVIDEERAIEGTATQATTQATTTVTQVTIQAATSATSQTASPPPSHVRHSGISHDVHDSPAEIRTASVARLSASPSFVLGLEGQEDKVNTHLGWLPAALLPALLSQRKPAEQKDVKKTKSVNSLRNAVTMRKKSSASKVGRSKASTIKSVPSDSQPDVRLPFSPSLDNIASKTPSSYRRGSKKRHRNFSSIDMSTDSHAPMSSTPHVRGRHIRQASSLSLPAVDFSRGDFFSRPSDTGIDLPPVPVFVVPRTSTAPSQRIYMDTIEAIAANQEMDMSIANNAALARLLLADESAAAAEWAALQNSSFMRDVLIAQAFSNSGYRSTAPGTPASRARTVSDNDTYVSAAIGGPRRARASVVYREPPTQLVVAVGDSDDSRTYTPPRTSGSYPHALTEPSFVTAPTTNPAGELTSEFEDDASPEDLYGTSASTSSGFRASLRSLGSVRSIRSALSRARTHSTASVTASENATTTTTDESLGPFPPPLPPMPSLPVYLYRPPVQSHAPLPAAHPHPPPLAAFPADSNSGSFFGSLPSALDSKGDLRLQPKDSNTSLNSDTSFGETYKATVGRAMRASVITLSTEALVSLASAVPSSEGSHESSADSHQDSSEAGHSTRSMIERPASPTPSRGAGRATAERPSTPATPTQPGLRPLRLVQEVAKRNSLVQAKSRSPSPTETEFESRPLPRPPSQSRPHSQSRPQVPVDRRYSDYRESLISAHRFSVVSSHEAHTGVSGYDVGNGHRPTASTDTFGHSKPSKTSTQSGRGALSVLTEKSNSMGGSRVSLVSADKENAGPGYMLGGRKRRSKASNGPVIRV</sequence>
<feature type="transmembrane region" description="Helical" evidence="2">
    <location>
        <begin position="595"/>
        <end position="618"/>
    </location>
</feature>
<feature type="transmembrane region" description="Helical" evidence="2">
    <location>
        <begin position="568"/>
        <end position="589"/>
    </location>
</feature>
<feature type="compositionally biased region" description="Polar residues" evidence="1">
    <location>
        <begin position="1181"/>
        <end position="1190"/>
    </location>
</feature>
<reference evidence="3 4" key="1">
    <citation type="submission" date="2023-08" db="EMBL/GenBank/DDBJ databases">
        <title>Annotated Genome Sequence of Vanrija albida AlHP1.</title>
        <authorList>
            <person name="Herzog R."/>
        </authorList>
    </citation>
    <scope>NUCLEOTIDE SEQUENCE [LARGE SCALE GENOMIC DNA]</scope>
    <source>
        <strain evidence="3 4">AlHP1</strain>
    </source>
</reference>
<feature type="compositionally biased region" description="Basic and acidic residues" evidence="1">
    <location>
        <begin position="1396"/>
        <end position="1410"/>
    </location>
</feature>
<feature type="region of interest" description="Disordered" evidence="1">
    <location>
        <begin position="1175"/>
        <end position="1233"/>
    </location>
</feature>
<feature type="compositionally biased region" description="Polar residues" evidence="1">
    <location>
        <begin position="990"/>
        <end position="1007"/>
    </location>
</feature>
<organism evidence="3 4">
    <name type="scientific">Vanrija albida</name>
    <dbReference type="NCBI Taxonomy" id="181172"/>
    <lineage>
        <taxon>Eukaryota</taxon>
        <taxon>Fungi</taxon>
        <taxon>Dikarya</taxon>
        <taxon>Basidiomycota</taxon>
        <taxon>Agaricomycotina</taxon>
        <taxon>Tremellomycetes</taxon>
        <taxon>Trichosporonales</taxon>
        <taxon>Trichosporonaceae</taxon>
        <taxon>Vanrija</taxon>
    </lineage>
</organism>
<feature type="compositionally biased region" description="Polar residues" evidence="1">
    <location>
        <begin position="967"/>
        <end position="980"/>
    </location>
</feature>
<feature type="transmembrane region" description="Helical" evidence="2">
    <location>
        <begin position="6"/>
        <end position="25"/>
    </location>
</feature>
<feature type="region of interest" description="Disordered" evidence="1">
    <location>
        <begin position="492"/>
        <end position="528"/>
    </location>
</feature>
<comment type="caution">
    <text evidence="3">The sequence shown here is derived from an EMBL/GenBank/DDBJ whole genome shotgun (WGS) entry which is preliminary data.</text>
</comment>
<feature type="transmembrane region" description="Helical" evidence="2">
    <location>
        <begin position="194"/>
        <end position="215"/>
    </location>
</feature>